<dbReference type="NCBIfam" id="TIGR02989">
    <property type="entry name" value="Sig-70_gvs1"/>
    <property type="match status" value="1"/>
</dbReference>
<dbReference type="Proteomes" id="UP000316714">
    <property type="component" value="Unassembled WGS sequence"/>
</dbReference>
<gene>
    <name evidence="6" type="primary">sigK_4</name>
    <name evidence="6" type="ORF">KOR34_46820</name>
</gene>
<evidence type="ECO:0000313" key="7">
    <source>
        <dbReference type="Proteomes" id="UP000316714"/>
    </source>
</evidence>
<dbReference type="InterPro" id="IPR013325">
    <property type="entry name" value="RNA_pol_sigma_r2"/>
</dbReference>
<keyword evidence="4" id="KW-0804">Transcription</keyword>
<dbReference type="SUPFAM" id="SSF88659">
    <property type="entry name" value="Sigma3 and sigma4 domains of RNA polymerase sigma factors"/>
    <property type="match status" value="1"/>
</dbReference>
<accession>A0A5C5UY76</accession>
<dbReference type="GO" id="GO:0006352">
    <property type="term" value="P:DNA-templated transcription initiation"/>
    <property type="evidence" value="ECO:0007669"/>
    <property type="project" value="InterPro"/>
</dbReference>
<dbReference type="AlphaFoldDB" id="A0A5C5UY76"/>
<evidence type="ECO:0000259" key="5">
    <source>
        <dbReference type="Pfam" id="PF04542"/>
    </source>
</evidence>
<dbReference type="Pfam" id="PF04542">
    <property type="entry name" value="Sigma70_r2"/>
    <property type="match status" value="1"/>
</dbReference>
<keyword evidence="7" id="KW-1185">Reference proteome</keyword>
<feature type="domain" description="RNA polymerase sigma-70 region 2" evidence="5">
    <location>
        <begin position="25"/>
        <end position="91"/>
    </location>
</feature>
<dbReference type="InterPro" id="IPR013324">
    <property type="entry name" value="RNA_pol_sigma_r3/r4-like"/>
</dbReference>
<dbReference type="InterPro" id="IPR007627">
    <property type="entry name" value="RNA_pol_sigma70_r2"/>
</dbReference>
<dbReference type="Gene3D" id="1.10.10.10">
    <property type="entry name" value="Winged helix-like DNA-binding domain superfamily/Winged helix DNA-binding domain"/>
    <property type="match status" value="1"/>
</dbReference>
<evidence type="ECO:0000256" key="3">
    <source>
        <dbReference type="ARBA" id="ARBA00023082"/>
    </source>
</evidence>
<name>A0A5C5UY76_9BACT</name>
<evidence type="ECO:0000256" key="4">
    <source>
        <dbReference type="ARBA" id="ARBA00023163"/>
    </source>
</evidence>
<evidence type="ECO:0000256" key="1">
    <source>
        <dbReference type="ARBA" id="ARBA00010641"/>
    </source>
</evidence>
<evidence type="ECO:0000313" key="6">
    <source>
        <dbReference type="EMBL" id="TWT31306.1"/>
    </source>
</evidence>
<dbReference type="NCBIfam" id="TIGR02937">
    <property type="entry name" value="sigma70-ECF"/>
    <property type="match status" value="1"/>
</dbReference>
<comment type="similarity">
    <text evidence="1">Belongs to the sigma-70 factor family. ECF subfamily.</text>
</comment>
<dbReference type="GO" id="GO:0016987">
    <property type="term" value="F:sigma factor activity"/>
    <property type="evidence" value="ECO:0007669"/>
    <property type="project" value="UniProtKB-KW"/>
</dbReference>
<dbReference type="RefSeq" id="WP_146568483.1">
    <property type="nucleotide sequence ID" value="NZ_SIHJ01000004.1"/>
</dbReference>
<dbReference type="Gene3D" id="1.10.1740.10">
    <property type="match status" value="1"/>
</dbReference>
<proteinExistence type="inferred from homology"/>
<dbReference type="OrthoDB" id="6383365at2"/>
<dbReference type="InterPro" id="IPR014284">
    <property type="entry name" value="RNA_pol_sigma-70_dom"/>
</dbReference>
<dbReference type="PANTHER" id="PTHR43133">
    <property type="entry name" value="RNA POLYMERASE ECF-TYPE SIGMA FACTO"/>
    <property type="match status" value="1"/>
</dbReference>
<dbReference type="SUPFAM" id="SSF88946">
    <property type="entry name" value="Sigma2 domain of RNA polymerase sigma factors"/>
    <property type="match status" value="1"/>
</dbReference>
<evidence type="ECO:0000256" key="2">
    <source>
        <dbReference type="ARBA" id="ARBA00023015"/>
    </source>
</evidence>
<protein>
    <submittedName>
        <fullName evidence="6">ECF RNA polymerase sigma factor SigK</fullName>
    </submittedName>
</protein>
<organism evidence="6 7">
    <name type="scientific">Posidoniimonas corsicana</name>
    <dbReference type="NCBI Taxonomy" id="1938618"/>
    <lineage>
        <taxon>Bacteria</taxon>
        <taxon>Pseudomonadati</taxon>
        <taxon>Planctomycetota</taxon>
        <taxon>Planctomycetia</taxon>
        <taxon>Pirellulales</taxon>
        <taxon>Lacipirellulaceae</taxon>
        <taxon>Posidoniimonas</taxon>
    </lineage>
</organism>
<comment type="caution">
    <text evidence="6">The sequence shown here is derived from an EMBL/GenBank/DDBJ whole genome shotgun (WGS) entry which is preliminary data.</text>
</comment>
<keyword evidence="2" id="KW-0805">Transcription regulation</keyword>
<dbReference type="InterPro" id="IPR036388">
    <property type="entry name" value="WH-like_DNA-bd_sf"/>
</dbReference>
<dbReference type="InterPro" id="IPR039425">
    <property type="entry name" value="RNA_pol_sigma-70-like"/>
</dbReference>
<dbReference type="EMBL" id="SIHJ01000004">
    <property type="protein sequence ID" value="TWT31306.1"/>
    <property type="molecule type" value="Genomic_DNA"/>
</dbReference>
<dbReference type="InterPro" id="IPR014331">
    <property type="entry name" value="RNA_pol_sigma70_ECF_RHOBA"/>
</dbReference>
<sequence>MASNEDISSDPTGDRDLRVQFARVFAQNDRWLYAYLVSLLGSPTDAEEVFQEVCVILWRDYDQFDPDTSFMKWASVIAHYQVRRFRRTQSKQAKPLSDAVVDLLADDAVAKADLMDSRRLALHDCLKKLPPSDRELVRNCYSDTRQSMKTVAELLGRPANTVYKAMNRIRRSLHGCIDRKLSAETLA</sequence>
<keyword evidence="3" id="KW-0731">Sigma factor</keyword>
<reference evidence="6 7" key="1">
    <citation type="submission" date="2019-02" db="EMBL/GenBank/DDBJ databases">
        <title>Deep-cultivation of Planctomycetes and their phenomic and genomic characterization uncovers novel biology.</title>
        <authorList>
            <person name="Wiegand S."/>
            <person name="Jogler M."/>
            <person name="Boedeker C."/>
            <person name="Pinto D."/>
            <person name="Vollmers J."/>
            <person name="Rivas-Marin E."/>
            <person name="Kohn T."/>
            <person name="Peeters S.H."/>
            <person name="Heuer A."/>
            <person name="Rast P."/>
            <person name="Oberbeckmann S."/>
            <person name="Bunk B."/>
            <person name="Jeske O."/>
            <person name="Meyerdierks A."/>
            <person name="Storesund J.E."/>
            <person name="Kallscheuer N."/>
            <person name="Luecker S."/>
            <person name="Lage O.M."/>
            <person name="Pohl T."/>
            <person name="Merkel B.J."/>
            <person name="Hornburger P."/>
            <person name="Mueller R.-W."/>
            <person name="Bruemmer F."/>
            <person name="Labrenz M."/>
            <person name="Spormann A.M."/>
            <person name="Op Den Camp H."/>
            <person name="Overmann J."/>
            <person name="Amann R."/>
            <person name="Jetten M.S.M."/>
            <person name="Mascher T."/>
            <person name="Medema M.H."/>
            <person name="Devos D.P."/>
            <person name="Kaster A.-K."/>
            <person name="Ovreas L."/>
            <person name="Rohde M."/>
            <person name="Galperin M.Y."/>
            <person name="Jogler C."/>
        </authorList>
    </citation>
    <scope>NUCLEOTIDE SEQUENCE [LARGE SCALE GENOMIC DNA]</scope>
    <source>
        <strain evidence="6 7">KOR34</strain>
    </source>
</reference>
<dbReference type="PANTHER" id="PTHR43133:SF51">
    <property type="entry name" value="RNA POLYMERASE SIGMA FACTOR"/>
    <property type="match status" value="1"/>
</dbReference>